<reference evidence="3" key="1">
    <citation type="submission" date="2025-08" db="UniProtKB">
        <authorList>
            <consortium name="Ensembl"/>
        </authorList>
    </citation>
    <scope>IDENTIFICATION</scope>
</reference>
<dbReference type="Ensembl" id="ENSSPUT00000022546.1">
    <property type="protein sequence ID" value="ENSSPUP00000021142.1"/>
    <property type="gene ID" value="ENSSPUG00000016253.1"/>
</dbReference>
<dbReference type="AlphaFoldDB" id="A0A8D0HB92"/>
<dbReference type="Proteomes" id="UP000694392">
    <property type="component" value="Unplaced"/>
</dbReference>
<dbReference type="PANTHER" id="PTHR23330:SF9">
    <property type="entry name" value="PROLINE-RICH PROTEIN 11"/>
    <property type="match status" value="1"/>
</dbReference>
<feature type="coiled-coil region" evidence="1">
    <location>
        <begin position="66"/>
        <end position="93"/>
    </location>
</feature>
<sequence>MFFRRIATGPSTVTLCSQSRSFYAVAFPRVKDAVRPFATTASSLYWWCQKRVTQSFEVLKDALFPSRIYLRELHTLRTQLERLEREFSRIQVTLQVSGGSCTSVAGSLENPSCRSSDKPVLAAPSHAQISVAEPQPLPSLASLQLAPPPPPPPPPPPLPPLPPPQAPLLLKRASGIKPLQAAPLKSDVPMQITLKDLLNVKLKKTQSHTGTDKAGSPLKRPRALITISDLQSINLRTKAALPPTRVTNVLITPSKNHLDLRKHLKRVNIQRSPGGTPLTNKENMETGTGLTPIMTQALRRKFQARLLILSLPISVPIF</sequence>
<dbReference type="GO" id="GO:0005737">
    <property type="term" value="C:cytoplasm"/>
    <property type="evidence" value="ECO:0007669"/>
    <property type="project" value="Ensembl"/>
</dbReference>
<evidence type="ECO:0000313" key="3">
    <source>
        <dbReference type="Ensembl" id="ENSSPUP00000021142.1"/>
    </source>
</evidence>
<proteinExistence type="predicted"/>
<organism evidence="3 4">
    <name type="scientific">Sphenodon punctatus</name>
    <name type="common">Tuatara</name>
    <name type="synonym">Hatteria punctata</name>
    <dbReference type="NCBI Taxonomy" id="8508"/>
    <lineage>
        <taxon>Eukaryota</taxon>
        <taxon>Metazoa</taxon>
        <taxon>Chordata</taxon>
        <taxon>Craniata</taxon>
        <taxon>Vertebrata</taxon>
        <taxon>Euteleostomi</taxon>
        <taxon>Lepidosauria</taxon>
        <taxon>Sphenodontia</taxon>
        <taxon>Sphenodontidae</taxon>
        <taxon>Sphenodon</taxon>
    </lineage>
</organism>
<dbReference type="OMA" id="RVWSIYN"/>
<gene>
    <name evidence="3" type="primary">PRR11</name>
</gene>
<accession>A0A8D0HB92</accession>
<feature type="region of interest" description="Disordered" evidence="2">
    <location>
        <begin position="107"/>
        <end position="126"/>
    </location>
</feature>
<dbReference type="GeneTree" id="ENSGT00510000046704"/>
<feature type="compositionally biased region" description="Pro residues" evidence="2">
    <location>
        <begin position="146"/>
        <end position="166"/>
    </location>
</feature>
<name>A0A8D0HB92_SPHPU</name>
<feature type="region of interest" description="Disordered" evidence="2">
    <location>
        <begin position="140"/>
        <end position="168"/>
    </location>
</feature>
<dbReference type="GO" id="GO:0005634">
    <property type="term" value="C:nucleus"/>
    <property type="evidence" value="ECO:0007669"/>
    <property type="project" value="Ensembl"/>
</dbReference>
<dbReference type="PANTHER" id="PTHR23330">
    <property type="entry name" value="P300 TRANSCRIPTIONAL COFACTOR JMY-RELATED"/>
    <property type="match status" value="1"/>
</dbReference>
<evidence type="ECO:0000256" key="2">
    <source>
        <dbReference type="SAM" id="MobiDB-lite"/>
    </source>
</evidence>
<protein>
    <submittedName>
        <fullName evidence="3">Proline rich 11</fullName>
    </submittedName>
</protein>
<reference evidence="3" key="2">
    <citation type="submission" date="2025-09" db="UniProtKB">
        <authorList>
            <consortium name="Ensembl"/>
        </authorList>
    </citation>
    <scope>IDENTIFICATION</scope>
</reference>
<evidence type="ECO:0000313" key="4">
    <source>
        <dbReference type="Proteomes" id="UP000694392"/>
    </source>
</evidence>
<evidence type="ECO:0000256" key="1">
    <source>
        <dbReference type="SAM" id="Coils"/>
    </source>
</evidence>
<keyword evidence="4" id="KW-1185">Reference proteome</keyword>
<keyword evidence="1" id="KW-0175">Coiled coil</keyword>
<dbReference type="GO" id="GO:0051726">
    <property type="term" value="P:regulation of cell cycle"/>
    <property type="evidence" value="ECO:0007669"/>
    <property type="project" value="Ensembl"/>
</dbReference>